<protein>
    <submittedName>
        <fullName evidence="9">NADH dehydrogenase subunit 2</fullName>
    </submittedName>
</protein>
<keyword evidence="3" id="KW-1278">Translocase</keyword>
<evidence type="ECO:0000256" key="1">
    <source>
        <dbReference type="ARBA" id="ARBA00004141"/>
    </source>
</evidence>
<dbReference type="PRINTS" id="PR01434">
    <property type="entry name" value="NADHDHGNASE5"/>
</dbReference>
<evidence type="ECO:0000256" key="4">
    <source>
        <dbReference type="ARBA" id="ARBA00022989"/>
    </source>
</evidence>
<dbReference type="GO" id="GO:0042773">
    <property type="term" value="P:ATP synthesis coupled electron transport"/>
    <property type="evidence" value="ECO:0007669"/>
    <property type="project" value="InterPro"/>
</dbReference>
<proteinExistence type="inferred from homology"/>
<dbReference type="InterPro" id="IPR010096">
    <property type="entry name" value="NADH-Q_OxRdtase_suN/2"/>
</dbReference>
<feature type="transmembrane region" description="Helical" evidence="7">
    <location>
        <begin position="332"/>
        <end position="353"/>
    </location>
</feature>
<keyword evidence="9" id="KW-0496">Mitochondrion</keyword>
<evidence type="ECO:0000313" key="9">
    <source>
        <dbReference type="EMBL" id="ANA57072.1"/>
    </source>
</evidence>
<dbReference type="NCBIfam" id="TIGR01770">
    <property type="entry name" value="NDH_I_N"/>
    <property type="match status" value="1"/>
</dbReference>
<keyword evidence="2 7" id="KW-0812">Transmembrane</keyword>
<dbReference type="PANTHER" id="PTHR22773">
    <property type="entry name" value="NADH DEHYDROGENASE"/>
    <property type="match status" value="1"/>
</dbReference>
<evidence type="ECO:0000256" key="3">
    <source>
        <dbReference type="ARBA" id="ARBA00022967"/>
    </source>
</evidence>
<dbReference type="InterPro" id="IPR001750">
    <property type="entry name" value="ND/Mrp_TM"/>
</dbReference>
<feature type="domain" description="NADH:quinone oxidoreductase/Mrp antiporter transmembrane" evidence="8">
    <location>
        <begin position="182"/>
        <end position="478"/>
    </location>
</feature>
<feature type="transmembrane region" description="Helical" evidence="7">
    <location>
        <begin position="453"/>
        <end position="483"/>
    </location>
</feature>
<feature type="transmembrane region" description="Helical" evidence="7">
    <location>
        <begin position="301"/>
        <end position="326"/>
    </location>
</feature>
<dbReference type="AlphaFoldDB" id="A0A1S5R1X2"/>
<feature type="transmembrane region" description="Helical" evidence="7">
    <location>
        <begin position="387"/>
        <end position="408"/>
    </location>
</feature>
<reference evidence="9" key="1">
    <citation type="journal article" date="2017" name="J. Phycol.">
        <title>Complete mitochondrial genomes of prasinophyte algae Pyramimonas parkeae and Cymbomonas tetramitiformis.</title>
        <authorList>
            <person name="Satjarak A."/>
            <person name="Burns J.A."/>
            <person name="Kim E."/>
            <person name="Graham L.E."/>
        </authorList>
    </citation>
    <scope>NUCLEOTIDE SEQUENCE</scope>
    <source>
        <strain evidence="9">PLY262</strain>
    </source>
</reference>
<feature type="transmembrane region" description="Helical" evidence="7">
    <location>
        <begin position="58"/>
        <end position="80"/>
    </location>
</feature>
<keyword evidence="5" id="KW-0520">NAD</keyword>
<organism evidence="9">
    <name type="scientific">Cymbomonas tetramitiformis</name>
    <dbReference type="NCBI Taxonomy" id="36881"/>
    <lineage>
        <taxon>Eukaryota</taxon>
        <taxon>Viridiplantae</taxon>
        <taxon>Chlorophyta</taxon>
        <taxon>Pyramimonadophyceae</taxon>
        <taxon>Pyramimonadales</taxon>
        <taxon>Pyramimonadaceae</taxon>
        <taxon>Cymbomonas</taxon>
    </lineage>
</organism>
<feature type="transmembrane region" description="Helical" evidence="7">
    <location>
        <begin position="92"/>
        <end position="114"/>
    </location>
</feature>
<dbReference type="EMBL" id="KX013548">
    <property type="protein sequence ID" value="ANA57072.1"/>
    <property type="molecule type" value="Genomic_DNA"/>
</dbReference>
<feature type="transmembrane region" description="Helical" evidence="7">
    <location>
        <begin position="217"/>
        <end position="240"/>
    </location>
</feature>
<feature type="transmembrane region" description="Helical" evidence="7">
    <location>
        <begin position="134"/>
        <end position="155"/>
    </location>
</feature>
<dbReference type="HAMAP" id="MF_00445">
    <property type="entry name" value="NDH1_NuoN_1"/>
    <property type="match status" value="1"/>
</dbReference>
<evidence type="ECO:0000256" key="6">
    <source>
        <dbReference type="ARBA" id="ARBA00023136"/>
    </source>
</evidence>
<evidence type="ECO:0000256" key="5">
    <source>
        <dbReference type="ARBA" id="ARBA00023027"/>
    </source>
</evidence>
<comment type="subcellular location">
    <subcellularLocation>
        <location evidence="1">Membrane</location>
        <topology evidence="1">Multi-pass membrane protein</topology>
    </subcellularLocation>
</comment>
<gene>
    <name evidence="9" type="primary">nad2</name>
</gene>
<feature type="transmembrane region" description="Helical" evidence="7">
    <location>
        <begin position="186"/>
        <end position="205"/>
    </location>
</feature>
<accession>A0A1S5R1X2</accession>
<name>A0A1S5R1X2_9CHLO</name>
<sequence length="548" mass="61380">MGAATNFTIWWRPGAPCSLCVEAITHGDNFSQHTGVRKIVINNNKKNMKELFINDFKVIFPELFLIIATIVLLIYGVIYSTKISENGTKPAILIRNTTWLGLITIIITGLLIINNPIKNTIFFYNCLVIDELSTLLKILVLVSTAVSIIISLEYFKQEKINSFEIIILILLSCSSMLLMLSSYDFISMYLTIELQSLSFYVLAASKRDSEFSTEAGLKYFILGAFSSGILLFGCSMVYGFTGITNFEELAKIFCNIECLQSDLPVVKLGILFLAVGFLFKLTAVPFHMWAPDVYEGAPTFITAFFAITPKIAILGLFLKLFLFSFYDFLFPWQQIILICSVSSMILASLAALSQRKIKRLLAYSSIGHMGYILMGVSCGSLEGIQAVIIYLVVYVIMTMNVFASVLSLRSNKAVFITDLRLLSKTNPMLAINLTLILFSMAGIPPLAGFCSKFYLFFTALGSSLYITALIGVLTSVISCFYYIRLVKIMYFENDARVGPSATRGLAYEPMDREKSLIIAITFFFVLFFFIYPYPLFLVSHKVALSFML</sequence>
<dbReference type="GO" id="GO:0016020">
    <property type="term" value="C:membrane"/>
    <property type="evidence" value="ECO:0007669"/>
    <property type="project" value="UniProtKB-SubCell"/>
</dbReference>
<dbReference type="GO" id="GO:0008137">
    <property type="term" value="F:NADH dehydrogenase (ubiquinone) activity"/>
    <property type="evidence" value="ECO:0007669"/>
    <property type="project" value="InterPro"/>
</dbReference>
<dbReference type="RefSeq" id="YP_009449528.1">
    <property type="nucleotide sequence ID" value="NC_036614.1"/>
</dbReference>
<keyword evidence="6 7" id="KW-0472">Membrane</keyword>
<feature type="transmembrane region" description="Helical" evidence="7">
    <location>
        <begin position="162"/>
        <end position="180"/>
    </location>
</feature>
<evidence type="ECO:0000256" key="2">
    <source>
        <dbReference type="ARBA" id="ARBA00022692"/>
    </source>
</evidence>
<geneLocation type="mitochondrion" evidence="9"/>
<feature type="transmembrane region" description="Helical" evidence="7">
    <location>
        <begin position="269"/>
        <end position="289"/>
    </location>
</feature>
<dbReference type="Pfam" id="PF00361">
    <property type="entry name" value="Proton_antipo_M"/>
    <property type="match status" value="1"/>
</dbReference>
<keyword evidence="4 7" id="KW-1133">Transmembrane helix</keyword>
<feature type="transmembrane region" description="Helical" evidence="7">
    <location>
        <begin position="516"/>
        <end position="538"/>
    </location>
</feature>
<evidence type="ECO:0000256" key="7">
    <source>
        <dbReference type="SAM" id="Phobius"/>
    </source>
</evidence>
<feature type="transmembrane region" description="Helical" evidence="7">
    <location>
        <begin position="360"/>
        <end position="381"/>
    </location>
</feature>
<evidence type="ECO:0000259" key="8">
    <source>
        <dbReference type="Pfam" id="PF00361"/>
    </source>
</evidence>
<dbReference type="GeneID" id="35414592"/>
<feature type="transmembrane region" description="Helical" evidence="7">
    <location>
        <begin position="429"/>
        <end position="447"/>
    </location>
</feature>